<sequence>MKKSVLAVAVATTLLSGFAYADEPKPDNELSFNIGVASEYRYRAIAQSRMEPALQGGADYTNNPTGLYAGTWLSTIKWIKDAGGSGDLEWDIYGGKRGEITKDVSYDIGVLSYVYLSNGLDKVPGSANANTTEIYGQIGTGPFYAKYSHSVTNLFGFVNSKNSGYLDLGANIELPEAYTLNLHVGRQTVKNNSAYSYNDWKIGLTKEFFGVSFSLAALGTTADKNLYVTPAGKFTGKTTLVLTAVKTF</sequence>
<keyword evidence="1" id="KW-0732">Signal</keyword>
<organism evidence="2 3">
    <name type="scientific">Undibacterium oligocarboniphilum</name>
    <dbReference type="NCBI Taxonomy" id="666702"/>
    <lineage>
        <taxon>Bacteria</taxon>
        <taxon>Pseudomonadati</taxon>
        <taxon>Pseudomonadota</taxon>
        <taxon>Betaproteobacteria</taxon>
        <taxon>Burkholderiales</taxon>
        <taxon>Oxalobacteraceae</taxon>
        <taxon>Undibacterium</taxon>
    </lineage>
</organism>
<dbReference type="EMBL" id="JABXYJ010000004">
    <property type="protein sequence ID" value="NVO77911.1"/>
    <property type="molecule type" value="Genomic_DNA"/>
</dbReference>
<dbReference type="AlphaFoldDB" id="A0A850QEA7"/>
<evidence type="ECO:0000313" key="3">
    <source>
        <dbReference type="Proteomes" id="UP000588051"/>
    </source>
</evidence>
<accession>A0A850QEA7</accession>
<comment type="caution">
    <text evidence="2">The sequence shown here is derived from an EMBL/GenBank/DDBJ whole genome shotgun (WGS) entry which is preliminary data.</text>
</comment>
<dbReference type="NCBIfam" id="TIGR02001">
    <property type="entry name" value="gcw_chp"/>
    <property type="match status" value="1"/>
</dbReference>
<evidence type="ECO:0000313" key="2">
    <source>
        <dbReference type="EMBL" id="NVO77911.1"/>
    </source>
</evidence>
<protein>
    <submittedName>
        <fullName evidence="2">Uncharacterized protein</fullName>
    </submittedName>
</protein>
<evidence type="ECO:0000256" key="1">
    <source>
        <dbReference type="SAM" id="SignalP"/>
    </source>
</evidence>
<reference evidence="2 3" key="1">
    <citation type="submission" date="2020-06" db="EMBL/GenBank/DDBJ databases">
        <authorList>
            <person name="Qiu C."/>
            <person name="Liu Z."/>
        </authorList>
    </citation>
    <scope>NUCLEOTIDE SEQUENCE [LARGE SCALE GENOMIC DNA]</scope>
    <source>
        <strain evidence="2 3">EM 1</strain>
    </source>
</reference>
<dbReference type="InterPro" id="IPR010239">
    <property type="entry name" value="CHP02001"/>
</dbReference>
<dbReference type="RefSeq" id="WP_176803251.1">
    <property type="nucleotide sequence ID" value="NZ_JABXYJ010000004.1"/>
</dbReference>
<feature type="chain" id="PRO_5032850061" evidence="1">
    <location>
        <begin position="22"/>
        <end position="248"/>
    </location>
</feature>
<proteinExistence type="predicted"/>
<keyword evidence="3" id="KW-1185">Reference proteome</keyword>
<dbReference type="Proteomes" id="UP000588051">
    <property type="component" value="Unassembled WGS sequence"/>
</dbReference>
<name>A0A850QEA7_9BURK</name>
<gene>
    <name evidence="2" type="ORF">HV832_08700</name>
</gene>
<dbReference type="Pfam" id="PF09694">
    <property type="entry name" value="Gcw_chp"/>
    <property type="match status" value="1"/>
</dbReference>
<feature type="signal peptide" evidence="1">
    <location>
        <begin position="1"/>
        <end position="21"/>
    </location>
</feature>